<dbReference type="Proteomes" id="UP000050741">
    <property type="component" value="Unassembled WGS sequence"/>
</dbReference>
<evidence type="ECO:0000313" key="3">
    <source>
        <dbReference type="WBParaSite" id="GPLIN_001039600"/>
    </source>
</evidence>
<feature type="compositionally biased region" description="Gly residues" evidence="1">
    <location>
        <begin position="99"/>
        <end position="109"/>
    </location>
</feature>
<dbReference type="PROSITE" id="PS51257">
    <property type="entry name" value="PROKAR_LIPOPROTEIN"/>
    <property type="match status" value="1"/>
</dbReference>
<reference evidence="2" key="2">
    <citation type="submission" date="2014-05" db="EMBL/GenBank/DDBJ databases">
        <title>The genome and life-stage specific transcriptomes of Globodera pallida elucidate key aspects of plant parasitism by a cyst nematode.</title>
        <authorList>
            <person name="Cotton J.A."/>
            <person name="Lilley C.J."/>
            <person name="Jones L.M."/>
            <person name="Kikuchi T."/>
            <person name="Reid A.J."/>
            <person name="Thorpe P."/>
            <person name="Tsai I.J."/>
            <person name="Beasley H."/>
            <person name="Blok V."/>
            <person name="Cock P.J.A."/>
            <person name="Van den Akker S.E."/>
            <person name="Holroyd N."/>
            <person name="Hunt M."/>
            <person name="Mantelin S."/>
            <person name="Naghra H."/>
            <person name="Pain A."/>
            <person name="Palomares-Rius J.E."/>
            <person name="Zarowiecki M."/>
            <person name="Berriman M."/>
            <person name="Jones J.T."/>
            <person name="Urwin P.E."/>
        </authorList>
    </citation>
    <scope>NUCLEOTIDE SEQUENCE [LARGE SCALE GENOMIC DNA]</scope>
    <source>
        <strain evidence="2">Lindley</strain>
    </source>
</reference>
<evidence type="ECO:0000256" key="1">
    <source>
        <dbReference type="SAM" id="MobiDB-lite"/>
    </source>
</evidence>
<accession>A0A183CBZ5</accession>
<proteinExistence type="predicted"/>
<evidence type="ECO:0000313" key="2">
    <source>
        <dbReference type="Proteomes" id="UP000050741"/>
    </source>
</evidence>
<reference evidence="3" key="3">
    <citation type="submission" date="2016-06" db="UniProtKB">
        <authorList>
            <consortium name="WormBaseParasite"/>
        </authorList>
    </citation>
    <scope>IDENTIFICATION</scope>
</reference>
<name>A0A183CBZ5_GLOPA</name>
<keyword evidence="2" id="KW-1185">Reference proteome</keyword>
<protein>
    <submittedName>
        <fullName evidence="3">Uncharacterized protein</fullName>
    </submittedName>
</protein>
<sequence length="127" mass="13248">MSLSILRPTNMSWVLVQGCICPRSDSVCIRPEDYTKPVECLNAAHLGSFPDHLLAKPCGTGNNGDDNNVLRSHCQFACAVSAFAESAAVGRKLRAEMGIAGGSGGGGGPRESAGNEVEEGMEVHSTD</sequence>
<feature type="region of interest" description="Disordered" evidence="1">
    <location>
        <begin position="99"/>
        <end position="127"/>
    </location>
</feature>
<reference evidence="2" key="1">
    <citation type="submission" date="2013-12" db="EMBL/GenBank/DDBJ databases">
        <authorList>
            <person name="Aslett M."/>
        </authorList>
    </citation>
    <scope>NUCLEOTIDE SEQUENCE [LARGE SCALE GENOMIC DNA]</scope>
    <source>
        <strain evidence="2">Lindley</strain>
    </source>
</reference>
<dbReference type="AlphaFoldDB" id="A0A183CBZ5"/>
<organism evidence="2 3">
    <name type="scientific">Globodera pallida</name>
    <name type="common">Potato cyst nematode worm</name>
    <name type="synonym">Heterodera pallida</name>
    <dbReference type="NCBI Taxonomy" id="36090"/>
    <lineage>
        <taxon>Eukaryota</taxon>
        <taxon>Metazoa</taxon>
        <taxon>Ecdysozoa</taxon>
        <taxon>Nematoda</taxon>
        <taxon>Chromadorea</taxon>
        <taxon>Rhabditida</taxon>
        <taxon>Tylenchina</taxon>
        <taxon>Tylenchomorpha</taxon>
        <taxon>Tylenchoidea</taxon>
        <taxon>Heteroderidae</taxon>
        <taxon>Heteroderinae</taxon>
        <taxon>Globodera</taxon>
    </lineage>
</organism>
<dbReference type="WBParaSite" id="GPLIN_001039600">
    <property type="protein sequence ID" value="GPLIN_001039600"/>
    <property type="gene ID" value="GPLIN_001039600"/>
</dbReference>